<dbReference type="InterPro" id="IPR002716">
    <property type="entry name" value="PIN_dom"/>
</dbReference>
<evidence type="ECO:0000313" key="7">
    <source>
        <dbReference type="Proteomes" id="UP000260005"/>
    </source>
</evidence>
<dbReference type="Gene3D" id="3.40.50.300">
    <property type="entry name" value="P-loop containing nucleotide triphosphate hydrolases"/>
    <property type="match status" value="1"/>
</dbReference>
<accession>A0A249XXT4</accession>
<evidence type="ECO:0000259" key="5">
    <source>
        <dbReference type="Pfam" id="PF13638"/>
    </source>
</evidence>
<organism evidence="6 7">
    <name type="scientific">Enterococcus phage EF1</name>
    <dbReference type="NCBI Taxonomy" id="2025813"/>
    <lineage>
        <taxon>Viruses</taxon>
        <taxon>Duplodnaviria</taxon>
        <taxon>Heunggongvirae</taxon>
        <taxon>Uroviricota</taxon>
        <taxon>Caudoviricetes</taxon>
    </lineage>
</organism>
<dbReference type="InterPro" id="IPR029060">
    <property type="entry name" value="PIN-like_dom_sf"/>
</dbReference>
<dbReference type="InterPro" id="IPR051451">
    <property type="entry name" value="PhoH2-like"/>
</dbReference>
<dbReference type="Gene3D" id="3.40.50.1010">
    <property type="entry name" value="5'-nuclease"/>
    <property type="match status" value="1"/>
</dbReference>
<dbReference type="SUPFAM" id="SSF52540">
    <property type="entry name" value="P-loop containing nucleoside triphosphate hydrolases"/>
    <property type="match status" value="1"/>
</dbReference>
<dbReference type="InterPro" id="IPR027417">
    <property type="entry name" value="P-loop_NTPase"/>
</dbReference>
<feature type="domain" description="PIN" evidence="5">
    <location>
        <begin position="7"/>
        <end position="128"/>
    </location>
</feature>
<dbReference type="SUPFAM" id="SSF88723">
    <property type="entry name" value="PIN domain-like"/>
    <property type="match status" value="1"/>
</dbReference>
<evidence type="ECO:0000256" key="2">
    <source>
        <dbReference type="ARBA" id="ARBA00022840"/>
    </source>
</evidence>
<keyword evidence="7" id="KW-1185">Reference proteome</keyword>
<dbReference type="EMBL" id="MF001358">
    <property type="protein sequence ID" value="ASZ76785.1"/>
    <property type="molecule type" value="Genomic_DNA"/>
</dbReference>
<evidence type="ECO:0000313" key="6">
    <source>
        <dbReference type="EMBL" id="ASZ76785.1"/>
    </source>
</evidence>
<sequence>MTDKKRVILDTNILMSTKRINSLIEEFKDCDLLVTLGTLGELDRLKTAEGQRGFEARNGLRMLRENEDLFTIIDTENPERPSYDKSTVDGDIIFLAQKENRLLSEIEVITNDLSMGTVAKANRVNVRTFYEDADKYREGYAVVDVSDELEDDTNAMLFALANQYISSLGLLENEYLVLEKHGEPYFFVVEEGRATKIFDNNPVRYNKHIKICSSEFGTLNPKEKDYAQFCAFDMLGKHDISLLTGPAGSGKTYLMLAKQFEMLEKEEICKITIFVNPEKARGAKTLGFYKGDRNLKLMQESIGGILASKIGEREKAIEYIESGLIEIIPISDIRGYEVTENSSLYITEAQNLNKDLMQLALQRAGEGTKVFIEGDPTTQLDSWAYEGDNNGMLKLIEVFAGTEVFGNIHLSNIYRSRVADLAERMTK</sequence>
<proteinExistence type="inferred from homology"/>
<evidence type="ECO:0000259" key="4">
    <source>
        <dbReference type="Pfam" id="PF02562"/>
    </source>
</evidence>
<dbReference type="GO" id="GO:0005524">
    <property type="term" value="F:ATP binding"/>
    <property type="evidence" value="ECO:0007669"/>
    <property type="project" value="UniProtKB-KW"/>
</dbReference>
<dbReference type="Pfam" id="PF02562">
    <property type="entry name" value="PhoH"/>
    <property type="match status" value="1"/>
</dbReference>
<evidence type="ECO:0000256" key="1">
    <source>
        <dbReference type="ARBA" id="ARBA00022741"/>
    </source>
</evidence>
<dbReference type="Proteomes" id="UP000260005">
    <property type="component" value="Segment"/>
</dbReference>
<name>A0A249XXT4_9CAUD</name>
<dbReference type="InterPro" id="IPR003714">
    <property type="entry name" value="PhoH"/>
</dbReference>
<comment type="similarity">
    <text evidence="3">In the N-terminal section; belongs to the PINc/VapC protein family.</text>
</comment>
<dbReference type="PANTHER" id="PTHR30473:SF2">
    <property type="entry name" value="PIN DOMAIN-CONTAINING PROTEIN"/>
    <property type="match status" value="1"/>
</dbReference>
<reference evidence="6 7" key="1">
    <citation type="submission" date="2017-04" db="EMBL/GenBank/DDBJ databases">
        <title>Complete Genome Sequence of Lytic Bacteriophage EF1 Infecting Enterococcus faecalis Isolates.</title>
        <authorList>
            <person name="Kim D."/>
            <person name="Kim Y.J."/>
            <person name="Han B.K."/>
            <person name="Kim H."/>
        </authorList>
    </citation>
    <scope>NUCLEOTIDE SEQUENCE [LARGE SCALE GENOMIC DNA]</scope>
</reference>
<keyword evidence="1" id="KW-0547">Nucleotide-binding</keyword>
<dbReference type="Pfam" id="PF13638">
    <property type="entry name" value="PIN_4"/>
    <property type="match status" value="1"/>
</dbReference>
<dbReference type="PANTHER" id="PTHR30473">
    <property type="entry name" value="PROTEIN PHOH"/>
    <property type="match status" value="1"/>
</dbReference>
<feature type="domain" description="PhoH-like protein" evidence="4">
    <location>
        <begin position="224"/>
        <end position="418"/>
    </location>
</feature>
<evidence type="ECO:0000256" key="3">
    <source>
        <dbReference type="ARBA" id="ARBA00046345"/>
    </source>
</evidence>
<keyword evidence="2" id="KW-0067">ATP-binding</keyword>
<protein>
    <submittedName>
        <fullName evidence="6">Uncharacterized protein</fullName>
    </submittedName>
</protein>